<feature type="compositionally biased region" description="Low complexity" evidence="5">
    <location>
        <begin position="192"/>
        <end position="203"/>
    </location>
</feature>
<dbReference type="EMBL" id="JAAAJA010000714">
    <property type="protein sequence ID" value="KAG0250208.1"/>
    <property type="molecule type" value="Genomic_DNA"/>
</dbReference>
<organism evidence="7 8">
    <name type="scientific">Mortierella polycephala</name>
    <dbReference type="NCBI Taxonomy" id="41804"/>
    <lineage>
        <taxon>Eukaryota</taxon>
        <taxon>Fungi</taxon>
        <taxon>Fungi incertae sedis</taxon>
        <taxon>Mucoromycota</taxon>
        <taxon>Mortierellomycotina</taxon>
        <taxon>Mortierellomycetes</taxon>
        <taxon>Mortierellales</taxon>
        <taxon>Mortierellaceae</taxon>
        <taxon>Mortierella</taxon>
    </lineage>
</organism>
<dbReference type="InterPro" id="IPR050342">
    <property type="entry name" value="HMGB"/>
</dbReference>
<keyword evidence="3 4" id="KW-0539">Nucleus</keyword>
<evidence type="ECO:0000313" key="7">
    <source>
        <dbReference type="EMBL" id="KAG0250208.1"/>
    </source>
</evidence>
<evidence type="ECO:0000313" key="8">
    <source>
        <dbReference type="Proteomes" id="UP000726737"/>
    </source>
</evidence>
<feature type="compositionally biased region" description="Acidic residues" evidence="5">
    <location>
        <begin position="384"/>
        <end position="430"/>
    </location>
</feature>
<proteinExistence type="predicted"/>
<comment type="subcellular location">
    <subcellularLocation>
        <location evidence="1">Nucleus</location>
    </subcellularLocation>
</comment>
<dbReference type="SMART" id="SM00398">
    <property type="entry name" value="HMG"/>
    <property type="match status" value="1"/>
</dbReference>
<dbReference type="PANTHER" id="PTHR48112:SF22">
    <property type="entry name" value="MITOCHONDRIAL TRANSCRIPTION FACTOR A, ISOFORM B"/>
    <property type="match status" value="1"/>
</dbReference>
<dbReference type="InterPro" id="IPR009071">
    <property type="entry name" value="HMG_box_dom"/>
</dbReference>
<dbReference type="Pfam" id="PF00505">
    <property type="entry name" value="HMG_box"/>
    <property type="match status" value="1"/>
</dbReference>
<dbReference type="Gene3D" id="1.10.30.10">
    <property type="entry name" value="High mobility group box domain"/>
    <property type="match status" value="1"/>
</dbReference>
<reference evidence="7" key="1">
    <citation type="journal article" date="2020" name="Fungal Divers.">
        <title>Resolving the Mortierellaceae phylogeny through synthesis of multi-gene phylogenetics and phylogenomics.</title>
        <authorList>
            <person name="Vandepol N."/>
            <person name="Liber J."/>
            <person name="Desiro A."/>
            <person name="Na H."/>
            <person name="Kennedy M."/>
            <person name="Barry K."/>
            <person name="Grigoriev I.V."/>
            <person name="Miller A.N."/>
            <person name="O'Donnell K."/>
            <person name="Stajich J.E."/>
            <person name="Bonito G."/>
        </authorList>
    </citation>
    <scope>NUCLEOTIDE SEQUENCE</scope>
    <source>
        <strain evidence="7">KOD948</strain>
    </source>
</reference>
<feature type="compositionally biased region" description="Basic and acidic residues" evidence="5">
    <location>
        <begin position="431"/>
        <end position="440"/>
    </location>
</feature>
<dbReference type="PANTHER" id="PTHR48112">
    <property type="entry name" value="HIGH MOBILITY GROUP PROTEIN DSP1"/>
    <property type="match status" value="1"/>
</dbReference>
<name>A0A9P6PMS8_9FUNG</name>
<dbReference type="OrthoDB" id="1919336at2759"/>
<feature type="DNA-binding region" description="HMG box" evidence="4">
    <location>
        <begin position="249"/>
        <end position="317"/>
    </location>
</feature>
<feature type="compositionally biased region" description="Polar residues" evidence="5">
    <location>
        <begin position="23"/>
        <end position="60"/>
    </location>
</feature>
<evidence type="ECO:0000256" key="5">
    <source>
        <dbReference type="SAM" id="MobiDB-lite"/>
    </source>
</evidence>
<dbReference type="AlphaFoldDB" id="A0A9P6PMS8"/>
<dbReference type="GO" id="GO:0003677">
    <property type="term" value="F:DNA binding"/>
    <property type="evidence" value="ECO:0007669"/>
    <property type="project" value="UniProtKB-UniRule"/>
</dbReference>
<dbReference type="Pfam" id="PF24245">
    <property type="entry name" value="INO80F"/>
    <property type="match status" value="1"/>
</dbReference>
<feature type="compositionally biased region" description="Polar residues" evidence="5">
    <location>
        <begin position="204"/>
        <end position="221"/>
    </location>
</feature>
<feature type="compositionally biased region" description="Basic and acidic residues" evidence="5">
    <location>
        <begin position="107"/>
        <end position="117"/>
    </location>
</feature>
<dbReference type="SUPFAM" id="SSF47095">
    <property type="entry name" value="HMG-box"/>
    <property type="match status" value="1"/>
</dbReference>
<dbReference type="InterPro" id="IPR036910">
    <property type="entry name" value="HMG_box_dom_sf"/>
</dbReference>
<keyword evidence="8" id="KW-1185">Reference proteome</keyword>
<dbReference type="PROSITE" id="PS50118">
    <property type="entry name" value="HMG_BOX_2"/>
    <property type="match status" value="1"/>
</dbReference>
<feature type="compositionally biased region" description="Low complexity" evidence="5">
    <location>
        <begin position="118"/>
        <end position="129"/>
    </location>
</feature>
<accession>A0A9P6PMS8</accession>
<keyword evidence="2 4" id="KW-0238">DNA-binding</keyword>
<evidence type="ECO:0000256" key="3">
    <source>
        <dbReference type="ARBA" id="ARBA00023242"/>
    </source>
</evidence>
<dbReference type="CDD" id="cd22016">
    <property type="entry name" value="HMG-box_NHP10-like"/>
    <property type="match status" value="1"/>
</dbReference>
<dbReference type="GO" id="GO:0005634">
    <property type="term" value="C:nucleus"/>
    <property type="evidence" value="ECO:0007669"/>
    <property type="project" value="UniProtKB-SubCell"/>
</dbReference>
<feature type="compositionally biased region" description="Basic and acidic residues" evidence="5">
    <location>
        <begin position="266"/>
        <end position="275"/>
    </location>
</feature>
<evidence type="ECO:0000256" key="4">
    <source>
        <dbReference type="PROSITE-ProRule" id="PRU00267"/>
    </source>
</evidence>
<feature type="compositionally biased region" description="Basic and acidic residues" evidence="5">
    <location>
        <begin position="447"/>
        <end position="457"/>
    </location>
</feature>
<gene>
    <name evidence="7" type="ORF">BG011_008574</name>
</gene>
<dbReference type="GO" id="GO:0006357">
    <property type="term" value="P:regulation of transcription by RNA polymerase II"/>
    <property type="evidence" value="ECO:0007669"/>
    <property type="project" value="TreeGrafter"/>
</dbReference>
<feature type="region of interest" description="Disordered" evidence="5">
    <location>
        <begin position="384"/>
        <end position="457"/>
    </location>
</feature>
<protein>
    <recommendedName>
        <fullName evidence="6">HMG box domain-containing protein</fullName>
    </recommendedName>
</protein>
<feature type="compositionally biased region" description="Basic residues" evidence="5">
    <location>
        <begin position="142"/>
        <end position="174"/>
    </location>
</feature>
<feature type="region of interest" description="Disordered" evidence="5">
    <location>
        <begin position="318"/>
        <end position="368"/>
    </location>
</feature>
<evidence type="ECO:0000259" key="6">
    <source>
        <dbReference type="PROSITE" id="PS50118"/>
    </source>
</evidence>
<evidence type="ECO:0000256" key="2">
    <source>
        <dbReference type="ARBA" id="ARBA00023125"/>
    </source>
</evidence>
<feature type="region of interest" description="Disordered" evidence="5">
    <location>
        <begin position="1"/>
        <end position="67"/>
    </location>
</feature>
<dbReference type="Proteomes" id="UP000726737">
    <property type="component" value="Unassembled WGS sequence"/>
</dbReference>
<feature type="compositionally biased region" description="Polar residues" evidence="5">
    <location>
        <begin position="1"/>
        <end position="15"/>
    </location>
</feature>
<dbReference type="InterPro" id="IPR056513">
    <property type="entry name" value="INO80F"/>
</dbReference>
<feature type="region of interest" description="Disordered" evidence="5">
    <location>
        <begin position="106"/>
        <end position="277"/>
    </location>
</feature>
<comment type="caution">
    <text evidence="7">The sequence shown here is derived from an EMBL/GenBank/DDBJ whole genome shotgun (WGS) entry which is preliminary data.</text>
</comment>
<evidence type="ECO:0000256" key="1">
    <source>
        <dbReference type="ARBA" id="ARBA00004123"/>
    </source>
</evidence>
<feature type="domain" description="HMG box" evidence="6">
    <location>
        <begin position="249"/>
        <end position="317"/>
    </location>
</feature>
<sequence length="482" mass="53616">MSALSTIVNSSSSPKAKQPSLLPASSTSNGTGATQAVPTSDSANPSNSNGTSANNKSTPAVITADDVKYKRKYKDLKKRIRDIEEDNDILNLKLSRARKNIHRLRVERRLDHSEHATAHPSTSSSSTSDPDTDEERNNNGSRSHRHQHRHGLDRHKHHRHPYSHHSSNSHHSRHGSSQSQAPPANTLTMNQARSHSPPSRASSVTGSVQHSASSSLGSTSIMDPPQVVSPSTPGGKRVTKKRRKDPLAPKRPSNAFFIFSQQHRQQAREEKKEGNQSELTKFLGLQWKSMPSNEKKIYSELAVQDRQRYMEEMTQYQHEHGHGPYGLDDITRKKKPGKPGRPPKSTKANDEPIAESLPKSVAETNGHTLVKSKMEIQLMVNGDTEGDELTSHDEDDVRGEVTEEEHYEGEEEEEEVCHDHEDEEHGEEEVDHQMDHDHHGRNVSNVSDRDLDVPRHYGGDVEMTEAHRSQSMGGANGVVVSA</sequence>
<feature type="compositionally biased region" description="Polar residues" evidence="5">
    <location>
        <begin position="180"/>
        <end position="191"/>
    </location>
</feature>